<dbReference type="AlphaFoldDB" id="A0A0F7FWK2"/>
<name>A0A0F7FWK2_9ACTN</name>
<dbReference type="EMBL" id="CP009922">
    <property type="protein sequence ID" value="AKG44717.1"/>
    <property type="molecule type" value="Genomic_DNA"/>
</dbReference>
<feature type="region of interest" description="Disordered" evidence="1">
    <location>
        <begin position="85"/>
        <end position="119"/>
    </location>
</feature>
<feature type="region of interest" description="Disordered" evidence="1">
    <location>
        <begin position="46"/>
        <end position="67"/>
    </location>
</feature>
<feature type="region of interest" description="Disordered" evidence="1">
    <location>
        <begin position="1"/>
        <end position="21"/>
    </location>
</feature>
<protein>
    <submittedName>
        <fullName evidence="2">Uncharacterized protein</fullName>
    </submittedName>
</protein>
<dbReference type="Proteomes" id="UP000034034">
    <property type="component" value="Chromosome"/>
</dbReference>
<accession>A0A0F7FWK2</accession>
<evidence type="ECO:0000256" key="1">
    <source>
        <dbReference type="SAM" id="MobiDB-lite"/>
    </source>
</evidence>
<reference evidence="2" key="1">
    <citation type="submission" date="2019-08" db="EMBL/GenBank/DDBJ databases">
        <title>Complete genome sequence of a mangrove-derived Streptomyces xiamenensis.</title>
        <authorList>
            <person name="Xu J."/>
        </authorList>
    </citation>
    <scope>NUCLEOTIDE SEQUENCE</scope>
    <source>
        <strain evidence="2">318</strain>
    </source>
</reference>
<feature type="compositionally biased region" description="Basic residues" evidence="1">
    <location>
        <begin position="46"/>
        <end position="59"/>
    </location>
</feature>
<evidence type="ECO:0000313" key="2">
    <source>
        <dbReference type="EMBL" id="AKG44717.1"/>
    </source>
</evidence>
<organism evidence="2 3">
    <name type="scientific">Streptomyces xiamenensis</name>
    <dbReference type="NCBI Taxonomy" id="408015"/>
    <lineage>
        <taxon>Bacteria</taxon>
        <taxon>Bacillati</taxon>
        <taxon>Actinomycetota</taxon>
        <taxon>Actinomycetes</taxon>
        <taxon>Kitasatosporales</taxon>
        <taxon>Streptomycetaceae</taxon>
        <taxon>Streptomyces</taxon>
    </lineage>
</organism>
<sequence>MVSHSGLPSSLRRAHDRPFDSRRFTVTGFPVRRGVLRRAGFRRWRRHHRPGARRPRRPAGRLACPLTGPRSGVPAVLAHASCPLRLPGPLSPMRGPLRPRTFSSAAPAEAACGDPTGGR</sequence>
<dbReference type="KEGG" id="sxi:SXIM_33330"/>
<proteinExistence type="predicted"/>
<keyword evidence="3" id="KW-1185">Reference proteome</keyword>
<gene>
    <name evidence="2" type="ORF">SXIM_33330</name>
</gene>
<dbReference type="HOGENOM" id="CLU_2060200_0_0_11"/>
<evidence type="ECO:0000313" key="3">
    <source>
        <dbReference type="Proteomes" id="UP000034034"/>
    </source>
</evidence>